<dbReference type="PANTHER" id="PTHR44675">
    <property type="entry name" value="PAK1 INTERACTING PROTEIN 1"/>
    <property type="match status" value="1"/>
</dbReference>
<feature type="compositionally biased region" description="Basic residues" evidence="4">
    <location>
        <begin position="436"/>
        <end position="447"/>
    </location>
</feature>
<protein>
    <submittedName>
        <fullName evidence="5">Uncharacterized protein</fullName>
    </submittedName>
</protein>
<feature type="region of interest" description="Disordered" evidence="4">
    <location>
        <begin position="26"/>
        <end position="61"/>
    </location>
</feature>
<dbReference type="PROSITE" id="PS00678">
    <property type="entry name" value="WD_REPEATS_1"/>
    <property type="match status" value="1"/>
</dbReference>
<dbReference type="AlphaFoldDB" id="D7G200"/>
<dbReference type="InParanoid" id="D7G200"/>
<dbReference type="Gene3D" id="2.130.10.10">
    <property type="entry name" value="YVTN repeat-like/Quinoprotein amine dehydrogenase"/>
    <property type="match status" value="2"/>
</dbReference>
<proteinExistence type="predicted"/>
<feature type="repeat" description="WD" evidence="3">
    <location>
        <begin position="117"/>
        <end position="157"/>
    </location>
</feature>
<evidence type="ECO:0000256" key="2">
    <source>
        <dbReference type="ARBA" id="ARBA00022737"/>
    </source>
</evidence>
<feature type="compositionally biased region" description="Gly residues" evidence="4">
    <location>
        <begin position="424"/>
        <end position="434"/>
    </location>
</feature>
<feature type="region of interest" description="Disordered" evidence="4">
    <location>
        <begin position="385"/>
        <end position="484"/>
    </location>
</feature>
<name>D7G200_ECTSI</name>
<dbReference type="PROSITE" id="PS50082">
    <property type="entry name" value="WD_REPEATS_2"/>
    <property type="match status" value="2"/>
</dbReference>
<dbReference type="SUPFAM" id="SSF50978">
    <property type="entry name" value="WD40 repeat-like"/>
    <property type="match status" value="1"/>
</dbReference>
<evidence type="ECO:0000313" key="6">
    <source>
        <dbReference type="Proteomes" id="UP000002630"/>
    </source>
</evidence>
<feature type="compositionally biased region" description="Polar residues" evidence="4">
    <location>
        <begin position="30"/>
        <end position="43"/>
    </location>
</feature>
<dbReference type="InterPro" id="IPR015943">
    <property type="entry name" value="WD40/YVTN_repeat-like_dom_sf"/>
</dbReference>
<dbReference type="OrthoDB" id="308449at2759"/>
<dbReference type="Pfam" id="PF00400">
    <property type="entry name" value="WD40"/>
    <property type="match status" value="2"/>
</dbReference>
<dbReference type="InterPro" id="IPR036322">
    <property type="entry name" value="WD40_repeat_dom_sf"/>
</dbReference>
<gene>
    <name evidence="5" type="ORF">Esi_0046_0121</name>
</gene>
<sequence length="484" mass="50047">MRIVAGTYEGFCYGWESNNTESAAVGAESLSGTTTTDTKGVKNSSPPPSATAAASSQPPTPPQPLSLVFGYNVHVGCMKSVAIATSGSRAGQLLVTGGADERVRIYDLRDRTELGELQQHNGTITCMEFYKSTHLLTGSEDHTVCIWRVHDWALLHVLGGHKAAVTSLSIHPSGRMALSVSRDRTLRLWNLLEGRCAYIKRLQGEGELVKWSPAGDSYLVVVGSTVSVYSAATSEAVGECRHDARVNSACFTGGKGGKGAVAVATCADDKTIRFFRTEGGTLLGKVDVSDVCPTGRIRDMCHVGADADADADGGGGGDRACSGGGSLATVTSTGGVHVWGVPTLEGVGAEGSGAELTVPLLSTHSLKGEPRFTCVTACLCGDVTEPAPGKSKNSKKRKRRQRQQQEATGDGQTQGPPGEEGRGQEGAPGAGGSGSNKKKKKSKRKKAKEVQFQGDPASNGTVGAGEGGGRENGTGVGKKSGAKV</sequence>
<dbReference type="InterPro" id="IPR019775">
    <property type="entry name" value="WD40_repeat_CS"/>
</dbReference>
<reference evidence="5 6" key="1">
    <citation type="journal article" date="2010" name="Nature">
        <title>The Ectocarpus genome and the independent evolution of multicellularity in brown algae.</title>
        <authorList>
            <person name="Cock J.M."/>
            <person name="Sterck L."/>
            <person name="Rouze P."/>
            <person name="Scornet D."/>
            <person name="Allen A.E."/>
            <person name="Amoutzias G."/>
            <person name="Anthouard V."/>
            <person name="Artiguenave F."/>
            <person name="Aury J.M."/>
            <person name="Badger J.H."/>
            <person name="Beszteri B."/>
            <person name="Billiau K."/>
            <person name="Bonnet E."/>
            <person name="Bothwell J.H."/>
            <person name="Bowler C."/>
            <person name="Boyen C."/>
            <person name="Brownlee C."/>
            <person name="Carrano C.J."/>
            <person name="Charrier B."/>
            <person name="Cho G.Y."/>
            <person name="Coelho S.M."/>
            <person name="Collen J."/>
            <person name="Corre E."/>
            <person name="Da Silva C."/>
            <person name="Delage L."/>
            <person name="Delaroque N."/>
            <person name="Dittami S.M."/>
            <person name="Doulbeau S."/>
            <person name="Elias M."/>
            <person name="Farnham G."/>
            <person name="Gachon C.M."/>
            <person name="Gschloessl B."/>
            <person name="Heesch S."/>
            <person name="Jabbari K."/>
            <person name="Jubin C."/>
            <person name="Kawai H."/>
            <person name="Kimura K."/>
            <person name="Kloareg B."/>
            <person name="Kupper F.C."/>
            <person name="Lang D."/>
            <person name="Le Bail A."/>
            <person name="Leblanc C."/>
            <person name="Lerouge P."/>
            <person name="Lohr M."/>
            <person name="Lopez P.J."/>
            <person name="Martens C."/>
            <person name="Maumus F."/>
            <person name="Michel G."/>
            <person name="Miranda-Saavedra D."/>
            <person name="Morales J."/>
            <person name="Moreau H."/>
            <person name="Motomura T."/>
            <person name="Nagasato C."/>
            <person name="Napoli C.A."/>
            <person name="Nelson D.R."/>
            <person name="Nyvall-Collen P."/>
            <person name="Peters A.F."/>
            <person name="Pommier C."/>
            <person name="Potin P."/>
            <person name="Poulain J."/>
            <person name="Quesneville H."/>
            <person name="Read B."/>
            <person name="Rensing S.A."/>
            <person name="Ritter A."/>
            <person name="Rousvoal S."/>
            <person name="Samanta M."/>
            <person name="Samson G."/>
            <person name="Schroeder D.C."/>
            <person name="Segurens B."/>
            <person name="Strittmatter M."/>
            <person name="Tonon T."/>
            <person name="Tregear J.W."/>
            <person name="Valentin K."/>
            <person name="von Dassow P."/>
            <person name="Yamagishi T."/>
            <person name="Van de Peer Y."/>
            <person name="Wincker P."/>
        </authorList>
    </citation>
    <scope>NUCLEOTIDE SEQUENCE [LARGE SCALE GENOMIC DNA]</scope>
    <source>
        <strain evidence="6">Ec32 / CCAP1310/4</strain>
    </source>
</reference>
<evidence type="ECO:0000256" key="3">
    <source>
        <dbReference type="PROSITE-ProRule" id="PRU00221"/>
    </source>
</evidence>
<keyword evidence="6" id="KW-1185">Reference proteome</keyword>
<dbReference type="Proteomes" id="UP000002630">
    <property type="component" value="Linkage Group LG18"/>
</dbReference>
<dbReference type="PROSITE" id="PS50294">
    <property type="entry name" value="WD_REPEATS_REGION"/>
    <property type="match status" value="2"/>
</dbReference>
<dbReference type="STRING" id="2880.D7G200"/>
<dbReference type="PANTHER" id="PTHR44675:SF1">
    <property type="entry name" value="P21-ACTIVATED PROTEIN KINASE-INTERACTING PROTEIN 1"/>
    <property type="match status" value="1"/>
</dbReference>
<dbReference type="InterPro" id="IPR051959">
    <property type="entry name" value="PAK1-Kinase_Regulator"/>
</dbReference>
<organism evidence="5 6">
    <name type="scientific">Ectocarpus siliculosus</name>
    <name type="common">Brown alga</name>
    <name type="synonym">Conferva siliculosa</name>
    <dbReference type="NCBI Taxonomy" id="2880"/>
    <lineage>
        <taxon>Eukaryota</taxon>
        <taxon>Sar</taxon>
        <taxon>Stramenopiles</taxon>
        <taxon>Ochrophyta</taxon>
        <taxon>PX clade</taxon>
        <taxon>Phaeophyceae</taxon>
        <taxon>Ectocarpales</taxon>
        <taxon>Ectocarpaceae</taxon>
        <taxon>Ectocarpus</taxon>
    </lineage>
</organism>
<dbReference type="EMBL" id="FN649743">
    <property type="protein sequence ID" value="CBJ48726.1"/>
    <property type="molecule type" value="Genomic_DNA"/>
</dbReference>
<dbReference type="eggNOG" id="KOG0294">
    <property type="taxonomic scope" value="Eukaryota"/>
</dbReference>
<evidence type="ECO:0000256" key="4">
    <source>
        <dbReference type="SAM" id="MobiDB-lite"/>
    </source>
</evidence>
<feature type="compositionally biased region" description="Basic residues" evidence="4">
    <location>
        <begin position="392"/>
        <end position="402"/>
    </location>
</feature>
<dbReference type="SMART" id="SM00320">
    <property type="entry name" value="WD40"/>
    <property type="match status" value="5"/>
</dbReference>
<dbReference type="EMBL" id="FN648663">
    <property type="protein sequence ID" value="CBJ48726.1"/>
    <property type="molecule type" value="Genomic_DNA"/>
</dbReference>
<feature type="repeat" description="WD" evidence="3">
    <location>
        <begin position="158"/>
        <end position="199"/>
    </location>
</feature>
<dbReference type="InterPro" id="IPR001680">
    <property type="entry name" value="WD40_rpt"/>
</dbReference>
<evidence type="ECO:0000256" key="1">
    <source>
        <dbReference type="ARBA" id="ARBA00022574"/>
    </source>
</evidence>
<accession>D7G200</accession>
<keyword evidence="1 3" id="KW-0853">WD repeat</keyword>
<evidence type="ECO:0000313" key="5">
    <source>
        <dbReference type="EMBL" id="CBJ48726.1"/>
    </source>
</evidence>
<feature type="compositionally biased region" description="Gly residues" evidence="4">
    <location>
        <begin position="462"/>
        <end position="478"/>
    </location>
</feature>
<keyword evidence="2" id="KW-0677">Repeat</keyword>